<dbReference type="InterPro" id="IPR006677">
    <property type="entry name" value="tRNA_intron_Endonuc_cat-like"/>
</dbReference>
<dbReference type="InterPro" id="IPR012677">
    <property type="entry name" value="Nucleotide-bd_a/b_plait_sf"/>
</dbReference>
<dbReference type="InterPro" id="IPR036167">
    <property type="entry name" value="tRNA_intron_Endo_cat-like_sf"/>
</dbReference>
<dbReference type="InterPro" id="IPR011856">
    <property type="entry name" value="tRNA_endonuc-like_dom_sf"/>
</dbReference>
<dbReference type="GO" id="GO:0000379">
    <property type="term" value="P:tRNA-type intron splice site recognition and cleavage"/>
    <property type="evidence" value="ECO:0007669"/>
    <property type="project" value="TreeGrafter"/>
</dbReference>
<dbReference type="GO" id="GO:0000214">
    <property type="term" value="C:tRNA-intron endonuclease complex"/>
    <property type="evidence" value="ECO:0007669"/>
    <property type="project" value="TreeGrafter"/>
</dbReference>
<organism evidence="7 8">
    <name type="scientific">Pseudozyma hubeiensis (strain SY62)</name>
    <name type="common">Yeast</name>
    <dbReference type="NCBI Taxonomy" id="1305764"/>
    <lineage>
        <taxon>Eukaryota</taxon>
        <taxon>Fungi</taxon>
        <taxon>Dikarya</taxon>
        <taxon>Basidiomycota</taxon>
        <taxon>Ustilaginomycotina</taxon>
        <taxon>Ustilaginomycetes</taxon>
        <taxon>Ustilaginales</taxon>
        <taxon>Ustilaginaceae</taxon>
        <taxon>Pseudozyma</taxon>
    </lineage>
</organism>
<comment type="similarity">
    <text evidence="1">Belongs to the tRNA-intron endonuclease family.</text>
</comment>
<dbReference type="InterPro" id="IPR000504">
    <property type="entry name" value="RRM_dom"/>
</dbReference>
<evidence type="ECO:0000259" key="6">
    <source>
        <dbReference type="PROSITE" id="PS50102"/>
    </source>
</evidence>
<dbReference type="Pfam" id="PF00076">
    <property type="entry name" value="RRM_1"/>
    <property type="match status" value="1"/>
</dbReference>
<feature type="region of interest" description="Disordered" evidence="5">
    <location>
        <begin position="26"/>
        <end position="51"/>
    </location>
</feature>
<evidence type="ECO:0000256" key="1">
    <source>
        <dbReference type="ARBA" id="ARBA00008078"/>
    </source>
</evidence>
<dbReference type="EC" id="4.6.1.16" evidence="2"/>
<sequence>MTDEDAEIEAMKQRVAEMEAEAAKLRELQQAAGEAGGAGLHPSEEEREEVDSRSIYVGNVDYGATPEEVQQHFQSCGTINRVTILCDKFTGHPKGFAYVEFADPSLVANAMVLNESLFRGRLIKLHLLTFVLKPDPLSRKLINGPFHVATFVGSPPTLEGQPSRAAMPRQRNTTGWSYNNAAESSKAGAKGSAPRAVTGAGKKATAQKNQLYSKPIPVALDVTNNAAIDAKTSDHTLWSTICTLLTLGYYAPSSQPAAASAIEGSAKETEKVSVYYDRQLQTIWVEELDQGIRLLWQRGFFGKGNLSRSEPTWRQRKVNEIDALRKGRMTAEQLTHQRREERKALKIERARAAVRAGQQLPDGILALGGDITEADRAPGASHDRLMADIERQVEEQLDGEEKGLWTGQEEVPDIVPGVARIKGLKYFAEEVKASQARKATQATTEEGATAVTATKDEADEGTADIDVVDVERMQLSLVEAFFLSSMFGCLDIHTGDGAHSSQRLELGEFYTACLQSRLPHSLLDLRERGLAERHLSKLYARPDNPFLIDYVAYHHFRSLGWVVKTGIKFCADLLLYKRGPVFSHAEFAVVVIPSYEDAQDEESSPFAPHPNAGRKDWTWFSTVNRVQSQVLKTLILAHVFVPSVKRCPPETLTTPEAFFASLRQGKSYAVKEVAIRRWVPARMKP</sequence>
<dbReference type="eggNOG" id="KOG4685">
    <property type="taxonomic scope" value="Eukaryota"/>
</dbReference>
<dbReference type="EMBL" id="DF238821">
    <property type="protein sequence ID" value="GAC98641.1"/>
    <property type="molecule type" value="Genomic_DNA"/>
</dbReference>
<evidence type="ECO:0000256" key="2">
    <source>
        <dbReference type="ARBA" id="ARBA00012573"/>
    </source>
</evidence>
<dbReference type="CDD" id="cd12306">
    <property type="entry name" value="RRM_II_PABPs"/>
    <property type="match status" value="1"/>
</dbReference>
<gene>
    <name evidence="7" type="ORF">PHSY_006235</name>
</gene>
<keyword evidence="8" id="KW-1185">Reference proteome</keyword>
<feature type="compositionally biased region" description="Low complexity" evidence="5">
    <location>
        <begin position="181"/>
        <end position="193"/>
    </location>
</feature>
<protein>
    <recommendedName>
        <fullName evidence="2">tRNA-intron lyase</fullName>
        <ecNumber evidence="2">4.6.1.16</ecNumber>
    </recommendedName>
</protein>
<dbReference type="Gene3D" id="3.30.70.330">
    <property type="match status" value="1"/>
</dbReference>
<feature type="domain" description="RRM" evidence="6">
    <location>
        <begin position="53"/>
        <end position="130"/>
    </location>
</feature>
<dbReference type="SMART" id="SM00360">
    <property type="entry name" value="RRM"/>
    <property type="match status" value="1"/>
</dbReference>
<dbReference type="Proteomes" id="UP000014071">
    <property type="component" value="Unassembled WGS sequence"/>
</dbReference>
<dbReference type="GeneID" id="24111507"/>
<dbReference type="GO" id="GO:0003723">
    <property type="term" value="F:RNA binding"/>
    <property type="evidence" value="ECO:0007669"/>
    <property type="project" value="UniProtKB-UniRule"/>
</dbReference>
<accession>R9PB87</accession>
<evidence type="ECO:0000313" key="8">
    <source>
        <dbReference type="Proteomes" id="UP000014071"/>
    </source>
</evidence>
<reference evidence="8" key="1">
    <citation type="journal article" date="2013" name="Genome Announc.">
        <title>Draft genome sequence of the basidiomycetous yeast-like fungus Pseudozyma hubeiensis SY62, which produces an abundant amount of the biosurfactant mannosylerythritol lipids.</title>
        <authorList>
            <person name="Konishi M."/>
            <person name="Hatada Y."/>
            <person name="Horiuchi J."/>
        </authorList>
    </citation>
    <scope>NUCLEOTIDE SEQUENCE [LARGE SCALE GENOMIC DNA]</scope>
    <source>
        <strain evidence="8">SY62</strain>
    </source>
</reference>
<dbReference type="AlphaFoldDB" id="R9PB87"/>
<proteinExistence type="inferred from homology"/>
<dbReference type="GO" id="GO:0000213">
    <property type="term" value="F:tRNA-intron lyase activity"/>
    <property type="evidence" value="ECO:0007669"/>
    <property type="project" value="UniProtKB-EC"/>
</dbReference>
<dbReference type="InterPro" id="IPR035979">
    <property type="entry name" value="RBD_domain_sf"/>
</dbReference>
<name>R9PB87_PSEHS</name>
<dbReference type="STRING" id="1305764.R9PB87"/>
<dbReference type="SUPFAM" id="SSF53032">
    <property type="entry name" value="tRNA-intron endonuclease catalytic domain-like"/>
    <property type="match status" value="1"/>
</dbReference>
<dbReference type="InterPro" id="IPR006676">
    <property type="entry name" value="tRNA_splic"/>
</dbReference>
<dbReference type="OrthoDB" id="10249562at2759"/>
<evidence type="ECO:0000256" key="4">
    <source>
        <dbReference type="PROSITE-ProRule" id="PRU00176"/>
    </source>
</evidence>
<dbReference type="FunFam" id="3.40.1350.10:FF:000007">
    <property type="entry name" value="tRNA-splicing endonuclease subunit Sen2"/>
    <property type="match status" value="1"/>
</dbReference>
<dbReference type="Gene3D" id="3.40.1350.10">
    <property type="match status" value="1"/>
</dbReference>
<dbReference type="HOGENOM" id="CLU_012847_0_0_1"/>
<feature type="compositionally biased region" description="Polar residues" evidence="5">
    <location>
        <begin position="170"/>
        <end position="180"/>
    </location>
</feature>
<dbReference type="SUPFAM" id="SSF54928">
    <property type="entry name" value="RNA-binding domain, RBD"/>
    <property type="match status" value="1"/>
</dbReference>
<dbReference type="Pfam" id="PF01974">
    <property type="entry name" value="tRNA_int_endo"/>
    <property type="match status" value="1"/>
</dbReference>
<evidence type="ECO:0000313" key="7">
    <source>
        <dbReference type="EMBL" id="GAC98641.1"/>
    </source>
</evidence>
<dbReference type="PROSITE" id="PS50102">
    <property type="entry name" value="RRM"/>
    <property type="match status" value="1"/>
</dbReference>
<evidence type="ECO:0000256" key="5">
    <source>
        <dbReference type="SAM" id="MobiDB-lite"/>
    </source>
</evidence>
<keyword evidence="4" id="KW-0694">RNA-binding</keyword>
<dbReference type="CDD" id="cd22363">
    <property type="entry name" value="tRNA-intron_lyase_C"/>
    <property type="match status" value="1"/>
</dbReference>
<dbReference type="eggNOG" id="KOG4209">
    <property type="taxonomic scope" value="Eukaryota"/>
</dbReference>
<dbReference type="PANTHER" id="PTHR21227">
    <property type="entry name" value="TRNA-SPLICING ENDONUCLEASE SUBUNIT SEN2"/>
    <property type="match status" value="1"/>
</dbReference>
<feature type="region of interest" description="Disordered" evidence="5">
    <location>
        <begin position="157"/>
        <end position="200"/>
    </location>
</feature>
<dbReference type="RefSeq" id="XP_012192228.1">
    <property type="nucleotide sequence ID" value="XM_012336838.1"/>
</dbReference>
<dbReference type="GO" id="GO:0005737">
    <property type="term" value="C:cytoplasm"/>
    <property type="evidence" value="ECO:0007669"/>
    <property type="project" value="TreeGrafter"/>
</dbReference>
<dbReference type="PANTHER" id="PTHR21227:SF0">
    <property type="entry name" value="TRNA-SPLICING ENDONUCLEASE SUBUNIT SEN2"/>
    <property type="match status" value="1"/>
</dbReference>
<comment type="catalytic activity">
    <reaction evidence="3">
        <text>pretRNA = a 3'-half-tRNA molecule with a 5'-OH end + a 5'-half-tRNA molecule with a 2',3'-cyclic phosphate end + an intron with a 2',3'-cyclic phosphate and a 5'-hydroxyl terminus.</text>
        <dbReference type="EC" id="4.6.1.16"/>
    </reaction>
</comment>
<evidence type="ECO:0000256" key="3">
    <source>
        <dbReference type="ARBA" id="ARBA00034031"/>
    </source>
</evidence>